<dbReference type="InterPro" id="IPR036291">
    <property type="entry name" value="NAD(P)-bd_dom_sf"/>
</dbReference>
<dbReference type="PANTHER" id="PTHR43157:SF31">
    <property type="entry name" value="PHOSPHATIDYLINOSITOL-GLYCAN BIOSYNTHESIS CLASS F PROTEIN"/>
    <property type="match status" value="1"/>
</dbReference>
<dbReference type="OrthoDB" id="542013at2759"/>
<protein>
    <submittedName>
        <fullName evidence="2">Short-chain dehydrogenase/reductase SDR, NAD(P)-binding domain superfamily</fullName>
    </submittedName>
</protein>
<keyword evidence="3" id="KW-1185">Reference proteome</keyword>
<evidence type="ECO:0000256" key="1">
    <source>
        <dbReference type="ARBA" id="ARBA00023002"/>
    </source>
</evidence>
<organism evidence="2 3">
    <name type="scientific">Septoria linicola</name>
    <dbReference type="NCBI Taxonomy" id="215465"/>
    <lineage>
        <taxon>Eukaryota</taxon>
        <taxon>Fungi</taxon>
        <taxon>Dikarya</taxon>
        <taxon>Ascomycota</taxon>
        <taxon>Pezizomycotina</taxon>
        <taxon>Dothideomycetes</taxon>
        <taxon>Dothideomycetidae</taxon>
        <taxon>Mycosphaerellales</taxon>
        <taxon>Mycosphaerellaceae</taxon>
        <taxon>Septoria</taxon>
    </lineage>
</organism>
<dbReference type="EMBL" id="CP099419">
    <property type="protein sequence ID" value="USW49483.1"/>
    <property type="molecule type" value="Genomic_DNA"/>
</dbReference>
<evidence type="ECO:0000313" key="3">
    <source>
        <dbReference type="Proteomes" id="UP001056384"/>
    </source>
</evidence>
<name>A0A9Q9ANS8_9PEZI</name>
<dbReference type="Pfam" id="PF00106">
    <property type="entry name" value="adh_short"/>
    <property type="match status" value="1"/>
</dbReference>
<dbReference type="InterPro" id="IPR002347">
    <property type="entry name" value="SDR_fam"/>
</dbReference>
<accession>A0A9Q9ANS8</accession>
<dbReference type="PANTHER" id="PTHR43157">
    <property type="entry name" value="PHOSPHATIDYLINOSITOL-GLYCAN BIOSYNTHESIS CLASS F PROTEIN-RELATED"/>
    <property type="match status" value="1"/>
</dbReference>
<proteinExistence type="predicted"/>
<dbReference type="SUPFAM" id="SSF51735">
    <property type="entry name" value="NAD(P)-binding Rossmann-fold domains"/>
    <property type="match status" value="1"/>
</dbReference>
<sequence length="172" mass="18354">MPAVSDIVQFLRGQLFTSPSLPNTSFAGNTVIITGANQGLGFQCAKQLLDLHVSTLILGCRDVPKGEAAREGLLVATSGETDIQVWKVDMAGYASVKSFAGRVERELIMVDALIADAAFPTNKFHLAEGLEETLVVNLVSTFLLSSPGTHSSEEWISDTSVNHRLSSALFCG</sequence>
<gene>
    <name evidence="2" type="ORF">Slin15195_G028020</name>
</gene>
<dbReference type="Gene3D" id="3.40.50.720">
    <property type="entry name" value="NAD(P)-binding Rossmann-like Domain"/>
    <property type="match status" value="1"/>
</dbReference>
<reference evidence="2" key="1">
    <citation type="submission" date="2022-06" db="EMBL/GenBank/DDBJ databases">
        <title>Complete genome sequences of two strains of the flax pathogen Septoria linicola.</title>
        <authorList>
            <person name="Lapalu N."/>
            <person name="Simon A."/>
            <person name="Demenou B."/>
            <person name="Paumier D."/>
            <person name="Guillot M.-P."/>
            <person name="Gout L."/>
            <person name="Valade R."/>
        </authorList>
    </citation>
    <scope>NUCLEOTIDE SEQUENCE</scope>
    <source>
        <strain evidence="2">SE15195</strain>
    </source>
</reference>
<keyword evidence="1" id="KW-0560">Oxidoreductase</keyword>
<dbReference type="GO" id="GO:0016491">
    <property type="term" value="F:oxidoreductase activity"/>
    <property type="evidence" value="ECO:0007669"/>
    <property type="project" value="UniProtKB-KW"/>
</dbReference>
<dbReference type="Proteomes" id="UP001056384">
    <property type="component" value="Chromosome 2"/>
</dbReference>
<dbReference type="AlphaFoldDB" id="A0A9Q9ANS8"/>
<evidence type="ECO:0000313" key="2">
    <source>
        <dbReference type="EMBL" id="USW49483.1"/>
    </source>
</evidence>